<keyword evidence="2" id="KW-1185">Reference proteome</keyword>
<dbReference type="EMBL" id="CM056810">
    <property type="protein sequence ID" value="KAJ8643040.1"/>
    <property type="molecule type" value="Genomic_DNA"/>
</dbReference>
<protein>
    <submittedName>
        <fullName evidence="1">Uncharacterized protein</fullName>
    </submittedName>
</protein>
<reference evidence="1 2" key="1">
    <citation type="journal article" date="2022" name="Hortic Res">
        <title>A haplotype resolved chromosomal level avocado genome allows analysis of novel avocado genes.</title>
        <authorList>
            <person name="Nath O."/>
            <person name="Fletcher S.J."/>
            <person name="Hayward A."/>
            <person name="Shaw L.M."/>
            <person name="Masouleh A.K."/>
            <person name="Furtado A."/>
            <person name="Henry R.J."/>
            <person name="Mitter N."/>
        </authorList>
    </citation>
    <scope>NUCLEOTIDE SEQUENCE [LARGE SCALE GENOMIC DNA]</scope>
    <source>
        <strain evidence="2">cv. Hass</strain>
    </source>
</reference>
<organism evidence="1 2">
    <name type="scientific">Persea americana</name>
    <name type="common">Avocado</name>
    <dbReference type="NCBI Taxonomy" id="3435"/>
    <lineage>
        <taxon>Eukaryota</taxon>
        <taxon>Viridiplantae</taxon>
        <taxon>Streptophyta</taxon>
        <taxon>Embryophyta</taxon>
        <taxon>Tracheophyta</taxon>
        <taxon>Spermatophyta</taxon>
        <taxon>Magnoliopsida</taxon>
        <taxon>Magnoliidae</taxon>
        <taxon>Laurales</taxon>
        <taxon>Lauraceae</taxon>
        <taxon>Persea</taxon>
    </lineage>
</organism>
<name>A0ACC2MC58_PERAE</name>
<dbReference type="Proteomes" id="UP001234297">
    <property type="component" value="Chromosome 2"/>
</dbReference>
<sequence>MERSYRDPVLLRYGSQKSLGNPSCSPKLRLRNSDVDFSDVFGGPPRCSMMEKRHSTGETVNSLAFRGGKEAPPVRKSWPGLSEKPVFGGDSPNHRRQLGSDFFDDIFRGEDSVSTTAPRDPFSSMPASQTLSPARPLPPKVEQLSGGSSQPPLLGLSSTLAKGIDYSTFSTPCRSPARNREGASSTYTFPSPRTGLVRVTSEMKLGQDCSRYDSQASFRQSPLSRVFSSAGDGLSNDTRSARQKKGSQFSKDRSSSEVSSDSSQFHFSIYKWASKGVTLMMPSKGGKRSNSKERGKNESIVSGLPAPVLQGVNLSSLNENMSTLSTPSQIQYDIEDNSSSRDLRSLMKDDIVEEPMPSKPEAKPLHVCLGDVPEEPGRSGKLCPSRSGDSPHIGFCNQMEKEECQPKLNLECPLSNSSDEPGKGMVKPAREEIGMPKLNDLSVGNVDDSSKVKKWIGGKIIVNHAQATGLGSQDAMLNSEGKMPATRAKGKVKEFVKIFDQEASPKLTSNGDTKGWSSRRIDLRAVKTEDLASFSTPKTVEKETLRNGHNSKILANSHAVADQSSKQTRMARDNANICGYKIHDSSSELNGISESCSETMQEGSKDTFGSIKESHGEDLHVNCLVELLEELQTQQQTDPNQDEIQISDAKIQQWSHGKEGNIRSLLSTLQYVLWPESGWKPVPLVDIIEGTSYIKNTLPKKSLESCRKHGITSVHFDANSAFAPCREQVHLLFVQLEVDKESYHALELNAFHFGITTVYKFVAFE</sequence>
<gene>
    <name evidence="1" type="ORF">MRB53_004788</name>
</gene>
<evidence type="ECO:0000313" key="2">
    <source>
        <dbReference type="Proteomes" id="UP001234297"/>
    </source>
</evidence>
<accession>A0ACC2MC58</accession>
<comment type="caution">
    <text evidence="1">The sequence shown here is derived from an EMBL/GenBank/DDBJ whole genome shotgun (WGS) entry which is preliminary data.</text>
</comment>
<evidence type="ECO:0000313" key="1">
    <source>
        <dbReference type="EMBL" id="KAJ8643040.1"/>
    </source>
</evidence>
<proteinExistence type="predicted"/>